<dbReference type="GO" id="GO:0008887">
    <property type="term" value="F:glycerate kinase activity"/>
    <property type="evidence" value="ECO:0007669"/>
    <property type="project" value="UniProtKB-UniRule"/>
</dbReference>
<organism evidence="5 6">
    <name type="scientific">Paenibacillus montaniterrae</name>
    <dbReference type="NCBI Taxonomy" id="429341"/>
    <lineage>
        <taxon>Bacteria</taxon>
        <taxon>Bacillati</taxon>
        <taxon>Bacillota</taxon>
        <taxon>Bacilli</taxon>
        <taxon>Bacillales</taxon>
        <taxon>Paenibacillaceae</taxon>
        <taxon>Paenibacillus</taxon>
    </lineage>
</organism>
<dbReference type="GO" id="GO:0031388">
    <property type="term" value="P:organic acid phosphorylation"/>
    <property type="evidence" value="ECO:0007669"/>
    <property type="project" value="UniProtKB-UniRule"/>
</dbReference>
<dbReference type="Gene3D" id="3.90.1510.10">
    <property type="entry name" value="Glycerate kinase, domain 2"/>
    <property type="match status" value="1"/>
</dbReference>
<keyword evidence="6" id="KW-1185">Reference proteome</keyword>
<dbReference type="AlphaFoldDB" id="A0A919YX26"/>
<dbReference type="InterPro" id="IPR018197">
    <property type="entry name" value="Glycerate_kinase_RE-like"/>
</dbReference>
<dbReference type="Proteomes" id="UP000683139">
    <property type="component" value="Unassembled WGS sequence"/>
</dbReference>
<accession>A0A919YX26</accession>
<keyword evidence="3 4" id="KW-0418">Kinase</keyword>
<dbReference type="Gene3D" id="3.40.50.10350">
    <property type="entry name" value="Glycerate kinase, domain 1"/>
    <property type="match status" value="1"/>
</dbReference>
<dbReference type="NCBIfam" id="TIGR00045">
    <property type="entry name" value="glycerate kinase"/>
    <property type="match status" value="1"/>
</dbReference>
<reference evidence="5" key="1">
    <citation type="submission" date="2021-03" db="EMBL/GenBank/DDBJ databases">
        <title>Antimicrobial resistance genes in bacteria isolated from Japanese honey, and their potential for conferring macrolide and lincosamide resistance in the American foulbrood pathogen Paenibacillus larvae.</title>
        <authorList>
            <person name="Okamoto M."/>
            <person name="Kumagai M."/>
            <person name="Kanamori H."/>
            <person name="Takamatsu D."/>
        </authorList>
    </citation>
    <scope>NUCLEOTIDE SEQUENCE</scope>
    <source>
        <strain evidence="5">J40TS1</strain>
    </source>
</reference>
<dbReference type="SUPFAM" id="SSF110738">
    <property type="entry name" value="Glycerate kinase I"/>
    <property type="match status" value="1"/>
</dbReference>
<protein>
    <submittedName>
        <fullName evidence="5">Glycerate kinase</fullName>
    </submittedName>
</protein>
<dbReference type="InterPro" id="IPR018193">
    <property type="entry name" value="Glyc_kinase_flavodox-like_fold"/>
</dbReference>
<dbReference type="InterPro" id="IPR004381">
    <property type="entry name" value="Glycerate_kinase"/>
</dbReference>
<evidence type="ECO:0000256" key="3">
    <source>
        <dbReference type="ARBA" id="ARBA00022777"/>
    </source>
</evidence>
<dbReference type="PANTHER" id="PTHR21599">
    <property type="entry name" value="GLYCERATE KINASE"/>
    <property type="match status" value="1"/>
</dbReference>
<evidence type="ECO:0000256" key="4">
    <source>
        <dbReference type="PIRNR" id="PIRNR006078"/>
    </source>
</evidence>
<dbReference type="EMBL" id="BOSE01000010">
    <property type="protein sequence ID" value="GIP18821.1"/>
    <property type="molecule type" value="Genomic_DNA"/>
</dbReference>
<name>A0A919YX26_9BACL</name>
<evidence type="ECO:0000256" key="2">
    <source>
        <dbReference type="ARBA" id="ARBA00022679"/>
    </source>
</evidence>
<proteinExistence type="inferred from homology"/>
<dbReference type="PANTHER" id="PTHR21599:SF0">
    <property type="entry name" value="GLYCERATE KINASE"/>
    <property type="match status" value="1"/>
</dbReference>
<dbReference type="PIRSF" id="PIRSF006078">
    <property type="entry name" value="GlxK"/>
    <property type="match status" value="1"/>
</dbReference>
<evidence type="ECO:0000313" key="5">
    <source>
        <dbReference type="EMBL" id="GIP18821.1"/>
    </source>
</evidence>
<keyword evidence="2 4" id="KW-0808">Transferase</keyword>
<sequence length="401" mass="42209">MKVLLAFDSYKGSLASWEAGSVAAQAIRSVVPDADCEIVPMADGGEGTVEAVVRATSGKYETIRISGPLGEEADARVGLICDKEGQLTAVLEVAGICGLTMVGESGPNPLAASSSGVGEAIVHLLDKGLRRFVIGLGGSATNDGGMGMLAALGAEFRDADGVRLAGSGGDLLRIDSVRLDRLDERLAECRFTIATDVSNPLCGRQGATMVYGRQKGVTDELEIALDEAMNRYAQMVERALTENQHHTLQQLTGAFPAARKEVSSNLQNRLGAGAAGGLGFALMAIGGVAVSGADWIIETSQLADRAAQADWVITGEGRSDHQTLYGKLPLKVAEAAKRAGTGCILISGSLGDGIEQLAPYFHGCFSIVQEPSELKHCMELAEPLLERTVREVFRLIHFLNR</sequence>
<evidence type="ECO:0000313" key="6">
    <source>
        <dbReference type="Proteomes" id="UP000683139"/>
    </source>
</evidence>
<comment type="similarity">
    <text evidence="1 4">Belongs to the glycerate kinase type-1 family.</text>
</comment>
<dbReference type="RefSeq" id="WP_213519470.1">
    <property type="nucleotide sequence ID" value="NZ_BOSE01000010.1"/>
</dbReference>
<dbReference type="Pfam" id="PF02595">
    <property type="entry name" value="Gly_kinase"/>
    <property type="match status" value="1"/>
</dbReference>
<comment type="caution">
    <text evidence="5">The sequence shown here is derived from an EMBL/GenBank/DDBJ whole genome shotgun (WGS) entry which is preliminary data.</text>
</comment>
<dbReference type="InterPro" id="IPR036129">
    <property type="entry name" value="Glycerate_kinase_sf"/>
</dbReference>
<gene>
    <name evidence="5" type="primary">garK</name>
    <name evidence="5" type="ORF">J40TS1_44630</name>
</gene>
<evidence type="ECO:0000256" key="1">
    <source>
        <dbReference type="ARBA" id="ARBA00006284"/>
    </source>
</evidence>